<keyword evidence="2" id="KW-1185">Reference proteome</keyword>
<organism evidence="1 2">
    <name type="scientific">Neofusicoccum parvum</name>
    <dbReference type="NCBI Taxonomy" id="310453"/>
    <lineage>
        <taxon>Eukaryota</taxon>
        <taxon>Fungi</taxon>
        <taxon>Dikarya</taxon>
        <taxon>Ascomycota</taxon>
        <taxon>Pezizomycotina</taxon>
        <taxon>Dothideomycetes</taxon>
        <taxon>Dothideomycetes incertae sedis</taxon>
        <taxon>Botryosphaeriales</taxon>
        <taxon>Botryosphaeriaceae</taxon>
        <taxon>Neofusicoccum</taxon>
    </lineage>
</organism>
<reference evidence="1" key="1">
    <citation type="submission" date="2024-09" db="EMBL/GenBank/DDBJ databases">
        <title>Draft Genome Sequences of Neofusicoccum parvum.</title>
        <authorList>
            <person name="Ashida A."/>
            <person name="Camagna M."/>
            <person name="Tanaka A."/>
            <person name="Takemoto D."/>
        </authorList>
    </citation>
    <scope>NUCLEOTIDE SEQUENCE</scope>
    <source>
        <strain evidence="1">PPO83</strain>
    </source>
</reference>
<evidence type="ECO:0000313" key="2">
    <source>
        <dbReference type="Proteomes" id="UP001165186"/>
    </source>
</evidence>
<dbReference type="EMBL" id="BSXG01000037">
    <property type="protein sequence ID" value="GME27477.1"/>
    <property type="molecule type" value="Genomic_DNA"/>
</dbReference>
<comment type="caution">
    <text evidence="1">The sequence shown here is derived from an EMBL/GenBank/DDBJ whole genome shotgun (WGS) entry which is preliminary data.</text>
</comment>
<evidence type="ECO:0000313" key="1">
    <source>
        <dbReference type="EMBL" id="GME27477.1"/>
    </source>
</evidence>
<protein>
    <submittedName>
        <fullName evidence="1">Uncharacterized protein</fullName>
    </submittedName>
</protein>
<dbReference type="Proteomes" id="UP001165186">
    <property type="component" value="Unassembled WGS sequence"/>
</dbReference>
<sequence length="384" mass="40578">MSTTTRVEENELPIHEFIRRQRLRSESISCSRHGISPYPPPKTIHHQSTPSSPSLWVQHRTLFITLLISLSAFHLLFGASLHNLRFRTYARAHTSPPPSRLQFLTSIFPSTFHPPPPPLSPPFVSTTLTDPTTYTNLATASLHHLLILHAPITAHLQTLSSTRHATYPATLALTHLHAALTSPTQPPDITSLRPTHIQALLTATLLLQNASSHIELHHTLLAPTLAIPPALHTGLRAQAPPKRDQKTNDDARATQLRTARQAAAFGQTLDAVSARATGIAALAGGAAAAAAAVESAMLGACRGAARRTDLACADALAEVVGPGAAAELEGLGRAGREAGVAAAAVMAGLEGMGDEVGRLRGGVDVWVMFLEAVPGGGGEAECKM</sequence>
<name>A0ACB5S431_9PEZI</name>
<proteinExistence type="predicted"/>
<accession>A0ACB5S431</accession>
<gene>
    <name evidence="1" type="primary">g7396</name>
    <name evidence="1" type="ORF">NpPPO83_00007396</name>
</gene>